<comment type="caution">
    <text evidence="6">The sequence shown here is derived from an EMBL/GenBank/DDBJ whole genome shotgun (WGS) entry which is preliminary data.</text>
</comment>
<evidence type="ECO:0000256" key="1">
    <source>
        <dbReference type="ARBA" id="ARBA00023125"/>
    </source>
</evidence>
<gene>
    <name evidence="6" type="ORF">FMM08_19770</name>
</gene>
<dbReference type="InterPro" id="IPR010998">
    <property type="entry name" value="Integrase_recombinase_N"/>
</dbReference>
<evidence type="ECO:0000259" key="5">
    <source>
        <dbReference type="PROSITE" id="PS51900"/>
    </source>
</evidence>
<dbReference type="Gene3D" id="1.10.150.130">
    <property type="match status" value="1"/>
</dbReference>
<dbReference type="GO" id="GO:0003677">
    <property type="term" value="F:DNA binding"/>
    <property type="evidence" value="ECO:0007669"/>
    <property type="project" value="UniProtKB-UniRule"/>
</dbReference>
<proteinExistence type="predicted"/>
<dbReference type="InterPro" id="IPR013762">
    <property type="entry name" value="Integrase-like_cat_sf"/>
</dbReference>
<dbReference type="GO" id="GO:0006310">
    <property type="term" value="P:DNA recombination"/>
    <property type="evidence" value="ECO:0007669"/>
    <property type="project" value="UniProtKB-KW"/>
</dbReference>
<dbReference type="PANTHER" id="PTHR34605:SF4">
    <property type="entry name" value="DNA ADENINE METHYLTRANSFERASE"/>
    <property type="match status" value="1"/>
</dbReference>
<dbReference type="PANTHER" id="PTHR34605">
    <property type="entry name" value="PHAGE_INTEGRASE DOMAIN-CONTAINING PROTEIN"/>
    <property type="match status" value="1"/>
</dbReference>
<organism evidence="6 7">
    <name type="scientific">Quadrisphaera setariae</name>
    <dbReference type="NCBI Taxonomy" id="2593304"/>
    <lineage>
        <taxon>Bacteria</taxon>
        <taxon>Bacillati</taxon>
        <taxon>Actinomycetota</taxon>
        <taxon>Actinomycetes</taxon>
        <taxon>Kineosporiales</taxon>
        <taxon>Kineosporiaceae</taxon>
        <taxon>Quadrisphaera</taxon>
    </lineage>
</organism>
<dbReference type="CDD" id="cd00799">
    <property type="entry name" value="INT_Cre_C"/>
    <property type="match status" value="1"/>
</dbReference>
<dbReference type="PROSITE" id="PS51900">
    <property type="entry name" value="CB"/>
    <property type="match status" value="1"/>
</dbReference>
<dbReference type="AlphaFoldDB" id="A0A5C8Z2W5"/>
<sequence length="415" mass="43602">MAFPASPGVDADADVDASESVGLDGVVDDGFAPEIVPGLDTGIAVDGDDRDSVDEDLGDEAVLDGAAIEGQLELASLGVLPQLAGLPEREAAYARAARAENTLRGYRFDWADFTTWCTTHAAEPMPASPSALTGYLVALAEAGAKVGTLSRRLSSIKFAHASAGHPDPATHPRVMAVWEGIRRLHGAPPQQAAPLMPPLLFDVLAACPVTRTWPAPALTASGRPSRAAVRAPEPDLTGARDRALLLVGFVGALRRSELAALEVADVAEHPNGLVLSLPRSKTNQTGSRAELVVLPRAGNPDRCPVLAMQRWLELADITEGPVFRGVTKANRPAQRRLHPESVTTLVKGALARTGAPTTGYSGHSLRAGFVTYAHLRGSSDRAIAHQTRHRSMASLGGYVRVSHAWTDNAATALGL</sequence>
<dbReference type="InterPro" id="IPR002104">
    <property type="entry name" value="Integrase_catalytic"/>
</dbReference>
<evidence type="ECO:0000256" key="2">
    <source>
        <dbReference type="ARBA" id="ARBA00023172"/>
    </source>
</evidence>
<dbReference type="PROSITE" id="PS51898">
    <property type="entry name" value="TYR_RECOMBINASE"/>
    <property type="match status" value="1"/>
</dbReference>
<dbReference type="InterPro" id="IPR011010">
    <property type="entry name" value="DNA_brk_join_enz"/>
</dbReference>
<evidence type="ECO:0000313" key="7">
    <source>
        <dbReference type="Proteomes" id="UP000321234"/>
    </source>
</evidence>
<dbReference type="Gene3D" id="1.10.443.10">
    <property type="entry name" value="Intergrase catalytic core"/>
    <property type="match status" value="1"/>
</dbReference>
<dbReference type="Proteomes" id="UP000321234">
    <property type="component" value="Unassembled WGS sequence"/>
</dbReference>
<feature type="domain" description="Core-binding (CB)" evidence="5">
    <location>
        <begin position="81"/>
        <end position="164"/>
    </location>
</feature>
<evidence type="ECO:0000256" key="3">
    <source>
        <dbReference type="PROSITE-ProRule" id="PRU01248"/>
    </source>
</evidence>
<feature type="domain" description="Tyr recombinase" evidence="4">
    <location>
        <begin position="213"/>
        <end position="411"/>
    </location>
</feature>
<dbReference type="RefSeq" id="WP_147928094.1">
    <property type="nucleotide sequence ID" value="NZ_VKAC01000014.1"/>
</dbReference>
<dbReference type="InterPro" id="IPR044068">
    <property type="entry name" value="CB"/>
</dbReference>
<dbReference type="InterPro" id="IPR052925">
    <property type="entry name" value="Phage_Integrase-like_Recomb"/>
</dbReference>
<reference evidence="6 7" key="1">
    <citation type="submission" date="2019-07" db="EMBL/GenBank/DDBJ databases">
        <title>Quadrisphaera sp. strain DD2A genome sequencing and assembly.</title>
        <authorList>
            <person name="Kim I."/>
        </authorList>
    </citation>
    <scope>NUCLEOTIDE SEQUENCE [LARGE SCALE GENOMIC DNA]</scope>
    <source>
        <strain evidence="6 7">DD2A</strain>
    </source>
</reference>
<dbReference type="OrthoDB" id="9815875at2"/>
<name>A0A5C8Z2W5_9ACTN</name>
<evidence type="ECO:0000313" key="6">
    <source>
        <dbReference type="EMBL" id="TXR52435.1"/>
    </source>
</evidence>
<evidence type="ECO:0000259" key="4">
    <source>
        <dbReference type="PROSITE" id="PS51898"/>
    </source>
</evidence>
<protein>
    <submittedName>
        <fullName evidence="6">Site-specific integrase</fullName>
    </submittedName>
</protein>
<dbReference type="Pfam" id="PF00589">
    <property type="entry name" value="Phage_integrase"/>
    <property type="match status" value="1"/>
</dbReference>
<keyword evidence="2" id="KW-0233">DNA recombination</keyword>
<dbReference type="GO" id="GO:0015074">
    <property type="term" value="P:DNA integration"/>
    <property type="evidence" value="ECO:0007669"/>
    <property type="project" value="InterPro"/>
</dbReference>
<dbReference type="SUPFAM" id="SSF47823">
    <property type="entry name" value="lambda integrase-like, N-terminal domain"/>
    <property type="match status" value="1"/>
</dbReference>
<accession>A0A5C8Z2W5</accession>
<dbReference type="SUPFAM" id="SSF56349">
    <property type="entry name" value="DNA breaking-rejoining enzymes"/>
    <property type="match status" value="1"/>
</dbReference>
<keyword evidence="1 3" id="KW-0238">DNA-binding</keyword>
<dbReference type="EMBL" id="VKAC01000014">
    <property type="protein sequence ID" value="TXR52435.1"/>
    <property type="molecule type" value="Genomic_DNA"/>
</dbReference>
<keyword evidence="7" id="KW-1185">Reference proteome</keyword>